<sequence length="159" mass="18857">MKSKEKEFLDLIAKHQKIIHKVCHLYTDNQDDHEDLFQEILLQLWQGYPRFKGDAKVTTWMYRVSLYTAISSIKKKHKRKEEAIYIQEQEQIEKTDPYEFENLRAAIDTLSETDKALVMLYLEEKSYKETADIMGMTESNVGVKLNRIKKKLKEILIAQ</sequence>
<dbReference type="SUPFAM" id="SSF88946">
    <property type="entry name" value="Sigma2 domain of RNA polymerase sigma factors"/>
    <property type="match status" value="1"/>
</dbReference>
<dbReference type="eggNOG" id="COG1595">
    <property type="taxonomic scope" value="Bacteria"/>
</dbReference>
<evidence type="ECO:0000313" key="7">
    <source>
        <dbReference type="EMBL" id="ELR69250.1"/>
    </source>
</evidence>
<dbReference type="AlphaFoldDB" id="L8JKF1"/>
<dbReference type="GO" id="GO:0003677">
    <property type="term" value="F:DNA binding"/>
    <property type="evidence" value="ECO:0007669"/>
    <property type="project" value="InterPro"/>
</dbReference>
<dbReference type="InterPro" id="IPR007627">
    <property type="entry name" value="RNA_pol_sigma70_r2"/>
</dbReference>
<dbReference type="GO" id="GO:0016987">
    <property type="term" value="F:sigma factor activity"/>
    <property type="evidence" value="ECO:0007669"/>
    <property type="project" value="UniProtKB-KW"/>
</dbReference>
<evidence type="ECO:0000256" key="4">
    <source>
        <dbReference type="ARBA" id="ARBA00023163"/>
    </source>
</evidence>
<dbReference type="InterPro" id="IPR039425">
    <property type="entry name" value="RNA_pol_sigma-70-like"/>
</dbReference>
<dbReference type="RefSeq" id="WP_009582411.1">
    <property type="nucleotide sequence ID" value="NZ_AMZN01000081.1"/>
</dbReference>
<dbReference type="PATRIC" id="fig|1237149.3.peg.4702"/>
<dbReference type="Gene3D" id="1.10.10.10">
    <property type="entry name" value="Winged helix-like DNA-binding domain superfamily/Winged helix DNA-binding domain"/>
    <property type="match status" value="1"/>
</dbReference>
<keyword evidence="4" id="KW-0804">Transcription</keyword>
<dbReference type="EMBL" id="AMZN01000081">
    <property type="protein sequence ID" value="ELR69250.1"/>
    <property type="molecule type" value="Genomic_DNA"/>
</dbReference>
<keyword evidence="3" id="KW-0731">Sigma factor</keyword>
<dbReference type="PANTHER" id="PTHR43133:SF45">
    <property type="entry name" value="RNA POLYMERASE ECF-TYPE SIGMA FACTOR"/>
    <property type="match status" value="1"/>
</dbReference>
<gene>
    <name evidence="7" type="ORF">C900_05321</name>
</gene>
<evidence type="ECO:0000256" key="2">
    <source>
        <dbReference type="ARBA" id="ARBA00023015"/>
    </source>
</evidence>
<keyword evidence="8" id="KW-1185">Reference proteome</keyword>
<dbReference type="PANTHER" id="PTHR43133">
    <property type="entry name" value="RNA POLYMERASE ECF-TYPE SIGMA FACTO"/>
    <property type="match status" value="1"/>
</dbReference>
<dbReference type="Gene3D" id="1.10.1740.10">
    <property type="match status" value="1"/>
</dbReference>
<feature type="domain" description="RNA polymerase sigma-70 region 2" evidence="5">
    <location>
        <begin position="11"/>
        <end position="77"/>
    </location>
</feature>
<reference evidence="7 8" key="1">
    <citation type="submission" date="2012-12" db="EMBL/GenBank/DDBJ databases">
        <title>Genome assembly of Fulvivirga imtechensis AK7.</title>
        <authorList>
            <person name="Nupur N."/>
            <person name="Khatri I."/>
            <person name="Kumar R."/>
            <person name="Subramanian S."/>
            <person name="Pinnaka A."/>
        </authorList>
    </citation>
    <scope>NUCLEOTIDE SEQUENCE [LARGE SCALE GENOMIC DNA]</scope>
    <source>
        <strain evidence="7 8">AK7</strain>
    </source>
</reference>
<dbReference type="InterPro" id="IPR014284">
    <property type="entry name" value="RNA_pol_sigma-70_dom"/>
</dbReference>
<dbReference type="InterPro" id="IPR036388">
    <property type="entry name" value="WH-like_DNA-bd_sf"/>
</dbReference>
<feature type="domain" description="RNA polymerase sigma factor 70 region 4 type 2" evidence="6">
    <location>
        <begin position="101"/>
        <end position="152"/>
    </location>
</feature>
<comment type="similarity">
    <text evidence="1">Belongs to the sigma-70 factor family. ECF subfamily.</text>
</comment>
<evidence type="ECO:0000259" key="5">
    <source>
        <dbReference type="Pfam" id="PF04542"/>
    </source>
</evidence>
<dbReference type="InterPro" id="IPR013324">
    <property type="entry name" value="RNA_pol_sigma_r3/r4-like"/>
</dbReference>
<dbReference type="CDD" id="cd06171">
    <property type="entry name" value="Sigma70_r4"/>
    <property type="match status" value="1"/>
</dbReference>
<dbReference type="InterPro" id="IPR013325">
    <property type="entry name" value="RNA_pol_sigma_r2"/>
</dbReference>
<proteinExistence type="inferred from homology"/>
<organism evidence="7 8">
    <name type="scientific">Fulvivirga imtechensis AK7</name>
    <dbReference type="NCBI Taxonomy" id="1237149"/>
    <lineage>
        <taxon>Bacteria</taxon>
        <taxon>Pseudomonadati</taxon>
        <taxon>Bacteroidota</taxon>
        <taxon>Cytophagia</taxon>
        <taxon>Cytophagales</taxon>
        <taxon>Fulvivirgaceae</taxon>
        <taxon>Fulvivirga</taxon>
    </lineage>
</organism>
<protein>
    <submittedName>
        <fullName evidence="7">RNA polymerase ECF-type sigma factor</fullName>
    </submittedName>
</protein>
<evidence type="ECO:0000256" key="3">
    <source>
        <dbReference type="ARBA" id="ARBA00023082"/>
    </source>
</evidence>
<comment type="caution">
    <text evidence="7">The sequence shown here is derived from an EMBL/GenBank/DDBJ whole genome shotgun (WGS) entry which is preliminary data.</text>
</comment>
<evidence type="ECO:0000256" key="1">
    <source>
        <dbReference type="ARBA" id="ARBA00010641"/>
    </source>
</evidence>
<dbReference type="NCBIfam" id="TIGR02937">
    <property type="entry name" value="sigma70-ECF"/>
    <property type="match status" value="1"/>
</dbReference>
<evidence type="ECO:0000313" key="8">
    <source>
        <dbReference type="Proteomes" id="UP000011135"/>
    </source>
</evidence>
<dbReference type="SUPFAM" id="SSF88659">
    <property type="entry name" value="Sigma3 and sigma4 domains of RNA polymerase sigma factors"/>
    <property type="match status" value="1"/>
</dbReference>
<accession>L8JKF1</accession>
<dbReference type="Proteomes" id="UP000011135">
    <property type="component" value="Unassembled WGS sequence"/>
</dbReference>
<name>L8JKF1_9BACT</name>
<dbReference type="Pfam" id="PF08281">
    <property type="entry name" value="Sigma70_r4_2"/>
    <property type="match status" value="1"/>
</dbReference>
<dbReference type="GO" id="GO:0006352">
    <property type="term" value="P:DNA-templated transcription initiation"/>
    <property type="evidence" value="ECO:0007669"/>
    <property type="project" value="InterPro"/>
</dbReference>
<keyword evidence="2" id="KW-0805">Transcription regulation</keyword>
<evidence type="ECO:0000259" key="6">
    <source>
        <dbReference type="Pfam" id="PF08281"/>
    </source>
</evidence>
<dbReference type="Pfam" id="PF04542">
    <property type="entry name" value="Sigma70_r2"/>
    <property type="match status" value="1"/>
</dbReference>
<dbReference type="InterPro" id="IPR013249">
    <property type="entry name" value="RNA_pol_sigma70_r4_t2"/>
</dbReference>
<dbReference type="STRING" id="1237149.C900_05321"/>
<dbReference type="OrthoDB" id="9780326at2"/>